<organism evidence="3 4">
    <name type="scientific">Pedobacter psychroterrae</name>
    <dbReference type="NCBI Taxonomy" id="2530453"/>
    <lineage>
        <taxon>Bacteria</taxon>
        <taxon>Pseudomonadati</taxon>
        <taxon>Bacteroidota</taxon>
        <taxon>Sphingobacteriia</taxon>
        <taxon>Sphingobacteriales</taxon>
        <taxon>Sphingobacteriaceae</taxon>
        <taxon>Pedobacter</taxon>
    </lineage>
</organism>
<dbReference type="Gene3D" id="2.60.40.1180">
    <property type="entry name" value="Golgi alpha-mannosidase II"/>
    <property type="match status" value="1"/>
</dbReference>
<feature type="domain" description="Alpha-L-arabinofuranosidase 1 catalytic" evidence="2">
    <location>
        <begin position="122"/>
        <end position="308"/>
    </location>
</feature>
<dbReference type="Proteomes" id="UP000293347">
    <property type="component" value="Unassembled WGS sequence"/>
</dbReference>
<evidence type="ECO:0000259" key="2">
    <source>
        <dbReference type="Pfam" id="PF22848"/>
    </source>
</evidence>
<evidence type="ECO:0000256" key="1">
    <source>
        <dbReference type="SAM" id="MobiDB-lite"/>
    </source>
</evidence>
<accession>A0A4R0NFT9</accession>
<reference evidence="3 4" key="1">
    <citation type="submission" date="2019-02" db="EMBL/GenBank/DDBJ databases">
        <title>Pedobacter sp. RP-1-14 sp. nov., isolated from Arctic soil.</title>
        <authorList>
            <person name="Dahal R.H."/>
        </authorList>
    </citation>
    <scope>NUCLEOTIDE SEQUENCE [LARGE SCALE GENOMIC DNA]</scope>
    <source>
        <strain evidence="3 4">RP-1-14</strain>
    </source>
</reference>
<name>A0A4R0NFT9_9SPHI</name>
<dbReference type="InterPro" id="IPR013780">
    <property type="entry name" value="Glyco_hydro_b"/>
</dbReference>
<protein>
    <submittedName>
        <fullName evidence="3">Alpha-L-arabinofuranosidase</fullName>
    </submittedName>
</protein>
<dbReference type="GO" id="GO:0000272">
    <property type="term" value="P:polysaccharide catabolic process"/>
    <property type="evidence" value="ECO:0007669"/>
    <property type="project" value="TreeGrafter"/>
</dbReference>
<evidence type="ECO:0000313" key="3">
    <source>
        <dbReference type="EMBL" id="TCC98082.1"/>
    </source>
</evidence>
<dbReference type="InterPro" id="IPR017853">
    <property type="entry name" value="GH"/>
</dbReference>
<dbReference type="SUPFAM" id="SSF51445">
    <property type="entry name" value="(Trans)glycosidases"/>
    <property type="match status" value="1"/>
</dbReference>
<dbReference type="PANTHER" id="PTHR43576">
    <property type="entry name" value="ALPHA-L-ARABINOFURANOSIDASE C-RELATED"/>
    <property type="match status" value="1"/>
</dbReference>
<dbReference type="OrthoDB" id="9758333at2"/>
<sequence>MRLRGLLMVAGMAVLLVYTSCKKSKVTDTDDTPVDPPSDTPVTPPTEVAVAASVGFFMDEWQARTFTAPTFSEVAKPAGAANVAVTVDYSQTLTKVSKYLFGNNANPYIGQMVTEPLLISQLKTLSPNVIRFPGGNISSVYFWNARPGEKPADVPNTLYDSSGNPVSESYWFGKNNDGWTLSVDNYYAMLQQTNTKGIITINYAYARYGTSEHPDRVAAHHAAEWVRADKGKTKLWEIGNESSGPWQAGWKIDVTKNKDGQPEIITGEIYGKHFKVFADSMRKAAAEVGAQIKIGAQLVQHDPVNSWNNVDKTWNNGYFAAAGDYADFYIVHDYYTQLGENTNAVNILNSPVQVSKSMMDWMKVTTRQGGVPMKPIALTEWNIGAEGNKQMVSHVAGIHAVMVFGELIKNEFGMAARWDIANGYNNGNDHGMFSLGDENNGTLKWSPRPAFYYQYYFQRFLGDRMVSSAVSGSADVHCYASGFTSGEAGIVLVNKGTSSKVAEVSIKNFRAGTRYYYYTLTGGTDNGDFSAKVLINDNGPSGAAGGPSGYQTLLSRSATLSDGIKVSLPARSVVFIAAEPKK</sequence>
<dbReference type="AlphaFoldDB" id="A0A4R0NFT9"/>
<dbReference type="Pfam" id="PF22848">
    <property type="entry name" value="ASD1_dom"/>
    <property type="match status" value="1"/>
</dbReference>
<feature type="region of interest" description="Disordered" evidence="1">
    <location>
        <begin position="25"/>
        <end position="45"/>
    </location>
</feature>
<dbReference type="PANTHER" id="PTHR43576:SF3">
    <property type="entry name" value="ALPHA-L-ARABINOFURANOSIDASE C"/>
    <property type="match status" value="1"/>
</dbReference>
<feature type="compositionally biased region" description="Pro residues" evidence="1">
    <location>
        <begin position="34"/>
        <end position="44"/>
    </location>
</feature>
<dbReference type="InterPro" id="IPR055235">
    <property type="entry name" value="ASD1_cat"/>
</dbReference>
<dbReference type="Gene3D" id="3.20.20.80">
    <property type="entry name" value="Glycosidases"/>
    <property type="match status" value="1"/>
</dbReference>
<dbReference type="RefSeq" id="WP_131597810.1">
    <property type="nucleotide sequence ID" value="NZ_SJSL01000008.1"/>
</dbReference>
<dbReference type="EMBL" id="SJSL01000008">
    <property type="protein sequence ID" value="TCC98082.1"/>
    <property type="molecule type" value="Genomic_DNA"/>
</dbReference>
<gene>
    <name evidence="3" type="ORF">EZ437_19770</name>
</gene>
<evidence type="ECO:0000313" key="4">
    <source>
        <dbReference type="Proteomes" id="UP000293347"/>
    </source>
</evidence>
<comment type="caution">
    <text evidence="3">The sequence shown here is derived from an EMBL/GenBank/DDBJ whole genome shotgun (WGS) entry which is preliminary data.</text>
</comment>
<proteinExistence type="predicted"/>
<keyword evidence="4" id="KW-1185">Reference proteome</keyword>